<reference evidence="1" key="2">
    <citation type="journal article" date="2015" name="Fish Shellfish Immunol.">
        <title>Early steps in the European eel (Anguilla anguilla)-Vibrio vulnificus interaction in the gills: Role of the RtxA13 toxin.</title>
        <authorList>
            <person name="Callol A."/>
            <person name="Pajuelo D."/>
            <person name="Ebbesson L."/>
            <person name="Teles M."/>
            <person name="MacKenzie S."/>
            <person name="Amaro C."/>
        </authorList>
    </citation>
    <scope>NUCLEOTIDE SEQUENCE</scope>
</reference>
<accession>A0A0E9U0I9</accession>
<sequence length="24" mass="2772">MHDRLTNKVLTASTWFIQVLNGQV</sequence>
<name>A0A0E9U0I9_ANGAN</name>
<evidence type="ECO:0000313" key="1">
    <source>
        <dbReference type="EMBL" id="JAH59291.1"/>
    </source>
</evidence>
<reference evidence="1" key="1">
    <citation type="submission" date="2014-11" db="EMBL/GenBank/DDBJ databases">
        <authorList>
            <person name="Amaro Gonzalez C."/>
        </authorList>
    </citation>
    <scope>NUCLEOTIDE SEQUENCE</scope>
</reference>
<dbReference type="EMBL" id="GBXM01049286">
    <property type="protein sequence ID" value="JAH59291.1"/>
    <property type="molecule type" value="Transcribed_RNA"/>
</dbReference>
<protein>
    <submittedName>
        <fullName evidence="1">Uncharacterized protein</fullName>
    </submittedName>
</protein>
<proteinExistence type="predicted"/>
<organism evidence="1">
    <name type="scientific">Anguilla anguilla</name>
    <name type="common">European freshwater eel</name>
    <name type="synonym">Muraena anguilla</name>
    <dbReference type="NCBI Taxonomy" id="7936"/>
    <lineage>
        <taxon>Eukaryota</taxon>
        <taxon>Metazoa</taxon>
        <taxon>Chordata</taxon>
        <taxon>Craniata</taxon>
        <taxon>Vertebrata</taxon>
        <taxon>Euteleostomi</taxon>
        <taxon>Actinopterygii</taxon>
        <taxon>Neopterygii</taxon>
        <taxon>Teleostei</taxon>
        <taxon>Anguilliformes</taxon>
        <taxon>Anguillidae</taxon>
        <taxon>Anguilla</taxon>
    </lineage>
</organism>
<dbReference type="AlphaFoldDB" id="A0A0E9U0I9"/>